<dbReference type="InterPro" id="IPR027417">
    <property type="entry name" value="P-loop_NTPase"/>
</dbReference>
<name>A0A212LB37_9HYPH</name>
<evidence type="ECO:0000256" key="1">
    <source>
        <dbReference type="ARBA" id="ARBA00005417"/>
    </source>
</evidence>
<protein>
    <submittedName>
        <fullName evidence="8">Ribose import ATP-binding protein RbsA 1</fullName>
        <ecNumber evidence="8">3.6.3.17</ecNumber>
    </submittedName>
</protein>
<organism evidence="8">
    <name type="scientific">uncultured Pleomorphomonas sp</name>
    <dbReference type="NCBI Taxonomy" id="442121"/>
    <lineage>
        <taxon>Bacteria</taxon>
        <taxon>Pseudomonadati</taxon>
        <taxon>Pseudomonadota</taxon>
        <taxon>Alphaproteobacteria</taxon>
        <taxon>Hyphomicrobiales</taxon>
        <taxon>Pleomorphomonadaceae</taxon>
        <taxon>Pleomorphomonas</taxon>
        <taxon>environmental samples</taxon>
    </lineage>
</organism>
<dbReference type="EC" id="3.6.3.17" evidence="8"/>
<keyword evidence="8" id="KW-0378">Hydrolase</keyword>
<dbReference type="GO" id="GO:0016887">
    <property type="term" value="F:ATP hydrolysis activity"/>
    <property type="evidence" value="ECO:0007669"/>
    <property type="project" value="InterPro"/>
</dbReference>
<evidence type="ECO:0000256" key="4">
    <source>
        <dbReference type="ARBA" id="ARBA00022737"/>
    </source>
</evidence>
<keyword evidence="5" id="KW-0547">Nucleotide-binding</keyword>
<sequence length="500" mass="53339">MQPVLRASDISKSFGAVRALDKARLTVERGEIHALLGANGCGKSTLCKIIAGTVGRDTGEVLIDGRAAALGSPRLAEAEGVALFYQELSLVPQLSVGENIFLGREPRERLGFTDRAAIARETEALIARVAAVAGKGFTPDARVADLSPDQRQLAEILKVLARKPKIIIFDEATATLDRRQVEVFFDILRELKAEGVSSIFISHRMDEVFAIADRITVMRNGQTVAEFAAAETDRYAVVYAMVGETGAIAASVRDHRPLEGDARLVVEGARAARLGPVSFTARRGEILGLGGLQGQGQKALLAGLFGAEPFQSGHVSLDGVDVTARRPADAMAHRIAYVSGDRGRDSALPGRSIFENTAIASLVRERRHVIPGALFRERFADVLAGLNTRYAGLDAPIGSLSGGNQQKVFISRWLSPAPGLLLLDDPTKGIDLGAKGDFYLLARKLADEGATVIIYSSEDSELLSLCDRVLVLNGGAITADLTGDRLTPFELTRASYGDAA</sequence>
<dbReference type="GO" id="GO:0005524">
    <property type="term" value="F:ATP binding"/>
    <property type="evidence" value="ECO:0007669"/>
    <property type="project" value="UniProtKB-KW"/>
</dbReference>
<dbReference type="PROSITE" id="PS00211">
    <property type="entry name" value="ABC_TRANSPORTER_1"/>
    <property type="match status" value="1"/>
</dbReference>
<dbReference type="AlphaFoldDB" id="A0A212LB37"/>
<dbReference type="InterPro" id="IPR003593">
    <property type="entry name" value="AAA+_ATPase"/>
</dbReference>
<dbReference type="PANTHER" id="PTHR43790:SF9">
    <property type="entry name" value="GALACTOFURANOSE TRANSPORTER ATP-BINDING PROTEIN YTFR"/>
    <property type="match status" value="1"/>
</dbReference>
<dbReference type="InterPro" id="IPR050107">
    <property type="entry name" value="ABC_carbohydrate_import_ATPase"/>
</dbReference>
<evidence type="ECO:0000313" key="8">
    <source>
        <dbReference type="EMBL" id="SCM74710.1"/>
    </source>
</evidence>
<dbReference type="RefSeq" id="WP_288199814.1">
    <property type="nucleotide sequence ID" value="NZ_LT608334.1"/>
</dbReference>
<evidence type="ECO:0000256" key="5">
    <source>
        <dbReference type="ARBA" id="ARBA00022741"/>
    </source>
</evidence>
<feature type="domain" description="ABC transporter" evidence="7">
    <location>
        <begin position="5"/>
        <end position="245"/>
    </location>
</feature>
<keyword evidence="4" id="KW-0677">Repeat</keyword>
<comment type="similarity">
    <text evidence="1">Belongs to the ABC transporter superfamily.</text>
</comment>
<dbReference type="CDD" id="cd03216">
    <property type="entry name" value="ABC_Carb_Monos_I"/>
    <property type="match status" value="1"/>
</dbReference>
<dbReference type="Pfam" id="PF00005">
    <property type="entry name" value="ABC_tran"/>
    <property type="match status" value="2"/>
</dbReference>
<keyword evidence="2" id="KW-0813">Transport</keyword>
<feature type="domain" description="ABC transporter" evidence="7">
    <location>
        <begin position="258"/>
        <end position="499"/>
    </location>
</feature>
<evidence type="ECO:0000256" key="2">
    <source>
        <dbReference type="ARBA" id="ARBA00022448"/>
    </source>
</evidence>
<dbReference type="InterPro" id="IPR003439">
    <property type="entry name" value="ABC_transporter-like_ATP-bd"/>
</dbReference>
<dbReference type="CDD" id="cd03215">
    <property type="entry name" value="ABC_Carb_Monos_II"/>
    <property type="match status" value="1"/>
</dbReference>
<evidence type="ECO:0000259" key="7">
    <source>
        <dbReference type="PROSITE" id="PS50893"/>
    </source>
</evidence>
<dbReference type="EMBL" id="FMJD01000005">
    <property type="protein sequence ID" value="SCM74710.1"/>
    <property type="molecule type" value="Genomic_DNA"/>
</dbReference>
<keyword evidence="6 8" id="KW-0067">ATP-binding</keyword>
<evidence type="ECO:0000256" key="6">
    <source>
        <dbReference type="ARBA" id="ARBA00022840"/>
    </source>
</evidence>
<keyword evidence="3" id="KW-0762">Sugar transport</keyword>
<dbReference type="Gene3D" id="3.40.50.300">
    <property type="entry name" value="P-loop containing nucleotide triphosphate hydrolases"/>
    <property type="match status" value="2"/>
</dbReference>
<reference evidence="8" key="1">
    <citation type="submission" date="2016-08" db="EMBL/GenBank/DDBJ databases">
        <authorList>
            <person name="Seilhamer J.J."/>
        </authorList>
    </citation>
    <scope>NUCLEOTIDE SEQUENCE</scope>
    <source>
        <strain evidence="8">86</strain>
    </source>
</reference>
<evidence type="ECO:0000256" key="3">
    <source>
        <dbReference type="ARBA" id="ARBA00022597"/>
    </source>
</evidence>
<gene>
    <name evidence="8" type="primary">rbsA</name>
    <name evidence="8" type="ORF">KL86PLE_130322</name>
</gene>
<dbReference type="SUPFAM" id="SSF52540">
    <property type="entry name" value="P-loop containing nucleoside triphosphate hydrolases"/>
    <property type="match status" value="2"/>
</dbReference>
<accession>A0A212LB37</accession>
<dbReference type="PANTHER" id="PTHR43790">
    <property type="entry name" value="CARBOHYDRATE TRANSPORT ATP-BINDING PROTEIN MG119-RELATED"/>
    <property type="match status" value="1"/>
</dbReference>
<dbReference type="PROSITE" id="PS50893">
    <property type="entry name" value="ABC_TRANSPORTER_2"/>
    <property type="match status" value="2"/>
</dbReference>
<dbReference type="InterPro" id="IPR017871">
    <property type="entry name" value="ABC_transporter-like_CS"/>
</dbReference>
<dbReference type="SMART" id="SM00382">
    <property type="entry name" value="AAA"/>
    <property type="match status" value="2"/>
</dbReference>
<proteinExistence type="inferred from homology"/>